<comment type="caution">
    <text evidence="2">The sequence shown here is derived from an EMBL/GenBank/DDBJ whole genome shotgun (WGS) entry which is preliminary data.</text>
</comment>
<dbReference type="EMBL" id="LSSK01000076">
    <property type="protein sequence ID" value="OMH85475.1"/>
    <property type="molecule type" value="Genomic_DNA"/>
</dbReference>
<organism evidence="2 3">
    <name type="scientific">Zancudomyces culisetae</name>
    <name type="common">Gut fungus</name>
    <name type="synonym">Smittium culisetae</name>
    <dbReference type="NCBI Taxonomy" id="1213189"/>
    <lineage>
        <taxon>Eukaryota</taxon>
        <taxon>Fungi</taxon>
        <taxon>Fungi incertae sedis</taxon>
        <taxon>Zoopagomycota</taxon>
        <taxon>Kickxellomycotina</taxon>
        <taxon>Harpellomycetes</taxon>
        <taxon>Harpellales</taxon>
        <taxon>Legeriomycetaceae</taxon>
        <taxon>Zancudomyces</taxon>
    </lineage>
</organism>
<dbReference type="SMART" id="SM00240">
    <property type="entry name" value="FHA"/>
    <property type="match status" value="1"/>
</dbReference>
<dbReference type="OrthoDB" id="5348546at2759"/>
<dbReference type="InterPro" id="IPR000253">
    <property type="entry name" value="FHA_dom"/>
</dbReference>
<reference evidence="3" key="1">
    <citation type="submission" date="2017-01" db="EMBL/GenBank/DDBJ databases">
        <authorList>
            <person name="Wang Y."/>
            <person name="White M."/>
            <person name="Kvist S."/>
            <person name="Moncalvo J.-M."/>
        </authorList>
    </citation>
    <scope>NUCLEOTIDE SEQUENCE [LARGE SCALE GENOMIC DNA]</scope>
    <source>
        <strain evidence="3">COL-18-3</strain>
    </source>
</reference>
<dbReference type="SUPFAM" id="SSF49879">
    <property type="entry name" value="SMAD/FHA domain"/>
    <property type="match status" value="1"/>
</dbReference>
<sequence>METSRVVKPKSKYSPQCTAASEERLSVYGSHIVREQNTVIFGNVKVPVKLGRSSMCDYQFTDGTSYLSRLHAIIFYNASPNKVKYDKKGFYINVIGLNGVKVNGRLLLKNKVHFLKDGDKLDFIGNTIEFREPKKHKSKGKSKMNGRSRFSLVDEFNLDSDLGYELEKELNEDAFAAQEHLAGDYETEQRKHRSYDLANTSSMTLLPTSSHTPYEYQRSDPLLSSVCESADYIEITKPLSGSISPAFLALSLDKGVTSPRLVDDELSSCKISKKRKRAGCGQNVTKKKSKELQAQEICTKVMLCGGIVDMLVEAAIFSGRSSTLTISDMIKYLCKTHGSLGQLVSSTQGLSDCELMPAITEKLGELLLSCKFFGRVERNVLDANDEKAEDQFYYIPHLDDNETRRSTYGPLVKTARRCTLSDKQYYFKPVSLK</sequence>
<dbReference type="AlphaFoldDB" id="A0A1R1PWV2"/>
<gene>
    <name evidence="2" type="ORF">AX774_g965</name>
</gene>
<dbReference type="PROSITE" id="PS50006">
    <property type="entry name" value="FHA_DOMAIN"/>
    <property type="match status" value="1"/>
</dbReference>
<name>A0A1R1PWV2_ZANCU</name>
<dbReference type="InterPro" id="IPR008984">
    <property type="entry name" value="SMAD_FHA_dom_sf"/>
</dbReference>
<proteinExistence type="predicted"/>
<accession>A0A1R1PWV2</accession>
<evidence type="ECO:0000259" key="1">
    <source>
        <dbReference type="PROSITE" id="PS50006"/>
    </source>
</evidence>
<evidence type="ECO:0000313" key="3">
    <source>
        <dbReference type="Proteomes" id="UP000188320"/>
    </source>
</evidence>
<feature type="domain" description="FHA" evidence="1">
    <location>
        <begin position="48"/>
        <end position="107"/>
    </location>
</feature>
<evidence type="ECO:0000313" key="2">
    <source>
        <dbReference type="EMBL" id="OMH85475.1"/>
    </source>
</evidence>
<dbReference type="Pfam" id="PF00498">
    <property type="entry name" value="FHA"/>
    <property type="match status" value="1"/>
</dbReference>
<keyword evidence="3" id="KW-1185">Reference proteome</keyword>
<dbReference type="Gene3D" id="2.60.200.20">
    <property type="match status" value="1"/>
</dbReference>
<dbReference type="Proteomes" id="UP000188320">
    <property type="component" value="Unassembled WGS sequence"/>
</dbReference>
<protein>
    <submittedName>
        <fullName evidence="2">Transcription factor</fullName>
    </submittedName>
</protein>